<name>A0ABT9RT36_9MICC</name>
<protein>
    <recommendedName>
        <fullName evidence="4">Mucin-associated surface protein</fullName>
    </recommendedName>
</protein>
<organism evidence="2 3">
    <name type="scientific">Pseudarthrobacter enclensis</name>
    <dbReference type="NCBI Taxonomy" id="993070"/>
    <lineage>
        <taxon>Bacteria</taxon>
        <taxon>Bacillati</taxon>
        <taxon>Actinomycetota</taxon>
        <taxon>Actinomycetes</taxon>
        <taxon>Micrococcales</taxon>
        <taxon>Micrococcaceae</taxon>
        <taxon>Pseudarthrobacter</taxon>
    </lineage>
</organism>
<reference evidence="2 3" key="1">
    <citation type="submission" date="2023-07" db="EMBL/GenBank/DDBJ databases">
        <title>Sorghum-associated microbial communities from plants grown in Nebraska, USA.</title>
        <authorList>
            <person name="Schachtman D."/>
        </authorList>
    </citation>
    <scope>NUCLEOTIDE SEQUENCE [LARGE SCALE GENOMIC DNA]</scope>
    <source>
        <strain evidence="2 3">CC222</strain>
    </source>
</reference>
<evidence type="ECO:0000313" key="3">
    <source>
        <dbReference type="Proteomes" id="UP001226577"/>
    </source>
</evidence>
<dbReference type="EMBL" id="JAUSRE010000008">
    <property type="protein sequence ID" value="MDP9888408.1"/>
    <property type="molecule type" value="Genomic_DNA"/>
</dbReference>
<dbReference type="RefSeq" id="WP_141940520.1">
    <property type="nucleotide sequence ID" value="NZ_JAUSRE010000008.1"/>
</dbReference>
<feature type="compositionally biased region" description="Low complexity" evidence="1">
    <location>
        <begin position="108"/>
        <end position="142"/>
    </location>
</feature>
<feature type="region of interest" description="Disordered" evidence="1">
    <location>
        <begin position="108"/>
        <end position="164"/>
    </location>
</feature>
<evidence type="ECO:0008006" key="4">
    <source>
        <dbReference type="Google" id="ProtNLM"/>
    </source>
</evidence>
<dbReference type="PROSITE" id="PS51257">
    <property type="entry name" value="PROKAR_LIPOPROTEIN"/>
    <property type="match status" value="1"/>
</dbReference>
<keyword evidence="3" id="KW-1185">Reference proteome</keyword>
<evidence type="ECO:0000256" key="1">
    <source>
        <dbReference type="SAM" id="MobiDB-lite"/>
    </source>
</evidence>
<dbReference type="Proteomes" id="UP001226577">
    <property type="component" value="Unassembled WGS sequence"/>
</dbReference>
<proteinExistence type="predicted"/>
<comment type="caution">
    <text evidence="2">The sequence shown here is derived from an EMBL/GenBank/DDBJ whole genome shotgun (WGS) entry which is preliminary data.</text>
</comment>
<sequence length="164" mass="16230">MTLSAGRGGRVLTGCLAFVAAASVLSGCAPSNSGLQREAATQLQARVLEVTAAASQNDPATALKALEGLETDLSAAQSKGQVSEERRRSITTVATAVRADLNDILAAQQAAPKAAQDASNAAGQPTQGTAPTPQAPVSQAAPAPAPGNAGDTGKNNSDKGKGKN</sequence>
<accession>A0ABT9RT36</accession>
<evidence type="ECO:0000313" key="2">
    <source>
        <dbReference type="EMBL" id="MDP9888408.1"/>
    </source>
</evidence>
<gene>
    <name evidence="2" type="ORF">J2X98_001996</name>
</gene>